<sequence length="738" mass="85379">MLTCFLVTTYFCTVGQSSNWQGKFEQLGKELPTPNEYRLGSGAPGPKYWQQKANYDIHVTLDDINQTITGEETITYFNNSPNALSYLWLQLDQNILDEDSATPKVALDGLHNSQDTKSAAKNFNLHNFKGGLNIEHVLDEDNSALKYVINQTMMRIDLPTPLTSGESVKVKIKWNYHMADRMKLAGRNGYEYFPEDDNYIYAVAQFYPRMAVYDDVNGWQNKQYLGAGEFALTFGDFNVNITVPSDHIIAATGELQNPEKVLSAEQLERYVASKKSFDKPVFIVTKDEAVKNEKSKSNRQVTWTFSAKNVRDFAFASSRKFIWDAQAVKLDSNTPLAMSFYPKESYTLWSKVSTATIRTTLETYSKYTFDYPYPVANSVNSADIGMEYPMICFNYGRTQPDGSYSDWVKFKTINVIIHEIGHNYFPMIVNSDERQWAWMDEGINTFLQNRTRLENYDYFPNMGGTAIEIVDYMKRDPNLLRPIMTNPEQMVSRGYNAYYLPSAALNVLRETVMGPELFDEAFKEYAKRWAFKHPKPADFFRTMEDASAVDLDWFWRGWFFSTEHVDISIDDVKWYRTPSSTVDVENKTKKSKKGDLQRSENNKLLAINDEPLPFNIKPTPRFHYNEFQSRIDDAAIIENLESKNFYEITFTNQGGLISPIVIEFIFDDDTKEQQTIPAEIWRLDENTVKKVFVFDKKVVNVVLDPYFETADTDMTNNLYPRKKAESEFDKFLEKQSEQ</sequence>
<dbReference type="Proteomes" id="UP000662783">
    <property type="component" value="Chromosome"/>
</dbReference>
<accession>A0A975A2C9</accession>
<dbReference type="KEGG" id="fuv:JR347_03560"/>
<proteinExistence type="predicted"/>
<dbReference type="Pfam" id="PF01433">
    <property type="entry name" value="Peptidase_M1"/>
    <property type="match status" value="1"/>
</dbReference>
<evidence type="ECO:0000259" key="1">
    <source>
        <dbReference type="Pfam" id="PF01433"/>
    </source>
</evidence>
<dbReference type="Gene3D" id="2.60.40.1730">
    <property type="entry name" value="tricorn interacting facor f3 domain"/>
    <property type="match status" value="1"/>
</dbReference>
<dbReference type="AlphaFoldDB" id="A0A975A2C9"/>
<dbReference type="CDD" id="cd09604">
    <property type="entry name" value="M1_APN_like"/>
    <property type="match status" value="1"/>
</dbReference>
<dbReference type="SUPFAM" id="SSF55486">
    <property type="entry name" value="Metalloproteases ('zincins'), catalytic domain"/>
    <property type="match status" value="1"/>
</dbReference>
<dbReference type="GO" id="GO:0008270">
    <property type="term" value="F:zinc ion binding"/>
    <property type="evidence" value="ECO:0007669"/>
    <property type="project" value="InterPro"/>
</dbReference>
<organism evidence="2 3">
    <name type="scientific">Fulvivirga lutea</name>
    <dbReference type="NCBI Taxonomy" id="2810512"/>
    <lineage>
        <taxon>Bacteria</taxon>
        <taxon>Pseudomonadati</taxon>
        <taxon>Bacteroidota</taxon>
        <taxon>Cytophagia</taxon>
        <taxon>Cytophagales</taxon>
        <taxon>Fulvivirgaceae</taxon>
        <taxon>Fulvivirga</taxon>
    </lineage>
</organism>
<evidence type="ECO:0000313" key="2">
    <source>
        <dbReference type="EMBL" id="QSE99321.1"/>
    </source>
</evidence>
<keyword evidence="3" id="KW-1185">Reference proteome</keyword>
<dbReference type="InterPro" id="IPR042097">
    <property type="entry name" value="Aminopeptidase_N-like_N_sf"/>
</dbReference>
<dbReference type="GO" id="GO:0008237">
    <property type="term" value="F:metallopeptidase activity"/>
    <property type="evidence" value="ECO:0007669"/>
    <property type="project" value="InterPro"/>
</dbReference>
<reference evidence="2" key="1">
    <citation type="submission" date="2021-02" db="EMBL/GenBank/DDBJ databases">
        <title>Fulvivirga sp. S481 isolated from sea water.</title>
        <authorList>
            <person name="Bae S.S."/>
            <person name="Baek K."/>
        </authorList>
    </citation>
    <scope>NUCLEOTIDE SEQUENCE</scope>
    <source>
        <strain evidence="2">S481</strain>
    </source>
</reference>
<protein>
    <submittedName>
        <fullName evidence="2">M1 family metallopeptidase</fullName>
    </submittedName>
</protein>
<dbReference type="Gene3D" id="1.10.390.10">
    <property type="entry name" value="Neutral Protease Domain 2"/>
    <property type="match status" value="1"/>
</dbReference>
<dbReference type="InterPro" id="IPR027268">
    <property type="entry name" value="Peptidase_M4/M1_CTD_sf"/>
</dbReference>
<dbReference type="EMBL" id="CP070608">
    <property type="protein sequence ID" value="QSE99321.1"/>
    <property type="molecule type" value="Genomic_DNA"/>
</dbReference>
<name>A0A975A2C9_9BACT</name>
<evidence type="ECO:0000313" key="3">
    <source>
        <dbReference type="Proteomes" id="UP000662783"/>
    </source>
</evidence>
<gene>
    <name evidence="2" type="ORF">JR347_03560</name>
</gene>
<dbReference type="InterPro" id="IPR014782">
    <property type="entry name" value="Peptidase_M1_dom"/>
</dbReference>
<feature type="domain" description="Peptidase M1 membrane alanine aminopeptidase" evidence="1">
    <location>
        <begin position="365"/>
        <end position="558"/>
    </location>
</feature>